<evidence type="ECO:0000313" key="1">
    <source>
        <dbReference type="EMBL" id="ACR12846.1"/>
    </source>
</evidence>
<dbReference type="EMBL" id="CP001614">
    <property type="protein sequence ID" value="ACR12846.1"/>
    <property type="molecule type" value="Genomic_DNA"/>
</dbReference>
<name>C5BIG5_TERTT</name>
<reference evidence="1 2" key="1">
    <citation type="journal article" date="2009" name="PLoS ONE">
        <title>The complete genome of Teredinibacter turnerae T7901: an intracellular endosymbiont of marine wood-boring bivalves (shipworms).</title>
        <authorList>
            <person name="Yang J.C."/>
            <person name="Madupu R."/>
            <person name="Durkin A.S."/>
            <person name="Ekborg N.A."/>
            <person name="Pedamallu C.S."/>
            <person name="Hostetler J.B."/>
            <person name="Radune D."/>
            <person name="Toms B.S."/>
            <person name="Henrissat B."/>
            <person name="Coutinho P.M."/>
            <person name="Schwarz S."/>
            <person name="Field L."/>
            <person name="Trindade-Silva A.E."/>
            <person name="Soares C.A.G."/>
            <person name="Elshahawi S."/>
            <person name="Hanora A."/>
            <person name="Schmidt E.W."/>
            <person name="Haygood M.G."/>
            <person name="Posfai J."/>
            <person name="Benner J."/>
            <person name="Madinger C."/>
            <person name="Nove J."/>
            <person name="Anton B."/>
            <person name="Chaudhary K."/>
            <person name="Foster J."/>
            <person name="Holman A."/>
            <person name="Kumar S."/>
            <person name="Lessard P.A."/>
            <person name="Luyten Y.A."/>
            <person name="Slatko B."/>
            <person name="Wood N."/>
            <person name="Wu B."/>
            <person name="Teplitski M."/>
            <person name="Mougous J.D."/>
            <person name="Ward N."/>
            <person name="Eisen J.A."/>
            <person name="Badger J.H."/>
            <person name="Distel D.L."/>
        </authorList>
    </citation>
    <scope>NUCLEOTIDE SEQUENCE [LARGE SCALE GENOMIC DNA]</scope>
    <source>
        <strain evidence="2">ATCC 39867 / T7901</strain>
    </source>
</reference>
<accession>C5BIG5</accession>
<dbReference type="Proteomes" id="UP000009080">
    <property type="component" value="Chromosome"/>
</dbReference>
<evidence type="ECO:0000313" key="2">
    <source>
        <dbReference type="Proteomes" id="UP000009080"/>
    </source>
</evidence>
<dbReference type="OrthoDB" id="5480482at2"/>
<dbReference type="AlphaFoldDB" id="C5BIG5"/>
<dbReference type="SUPFAM" id="SSF49785">
    <property type="entry name" value="Galactose-binding domain-like"/>
    <property type="match status" value="1"/>
</dbReference>
<dbReference type="InterPro" id="IPR008979">
    <property type="entry name" value="Galactose-bd-like_sf"/>
</dbReference>
<protein>
    <recommendedName>
        <fullName evidence="3">ExoP galactose-binding-like domain-containing protein</fullName>
    </recommendedName>
</protein>
<organism evidence="1 2">
    <name type="scientific">Teredinibacter turnerae (strain ATCC 39867 / T7901)</name>
    <dbReference type="NCBI Taxonomy" id="377629"/>
    <lineage>
        <taxon>Bacteria</taxon>
        <taxon>Pseudomonadati</taxon>
        <taxon>Pseudomonadota</taxon>
        <taxon>Gammaproteobacteria</taxon>
        <taxon>Cellvibrionales</taxon>
        <taxon>Cellvibrionaceae</taxon>
        <taxon>Teredinibacter</taxon>
    </lineage>
</organism>
<dbReference type="KEGG" id="ttu:TERTU_4349"/>
<dbReference type="HOGENOM" id="CLU_1266376_0_0_6"/>
<dbReference type="RefSeq" id="WP_015818958.1">
    <property type="nucleotide sequence ID" value="NC_012997.1"/>
</dbReference>
<gene>
    <name evidence="1" type="ordered locus">TERTU_4349</name>
</gene>
<proteinExistence type="predicted"/>
<sequence>MKVIAANLLLALLVGASVTVVWIMRDAGETAPCPHNGGVIFVDCVNPQWRAISSWETRYDNSSQHINTSGNNQDLVRWEVIETRDPSRGAVIDVRYSDVPANGRLRFHTARLGDSADMSAYAGGSVQFDIRILDWGRPRPGMVVNFSCQQPCTTGVVPLTLQPGKRWQKQRIAVDHLVGLGLDLTHVDIGLAISPLWNSMHGAHFQLDNIRWVKEGED</sequence>
<keyword evidence="2" id="KW-1185">Reference proteome</keyword>
<evidence type="ECO:0008006" key="3">
    <source>
        <dbReference type="Google" id="ProtNLM"/>
    </source>
</evidence>
<dbReference type="STRING" id="377629.TERTU_4349"/>
<dbReference type="eggNOG" id="COG2273">
    <property type="taxonomic scope" value="Bacteria"/>
</dbReference>